<feature type="binding site" evidence="12">
    <location>
        <begin position="39"/>
        <end position="46"/>
    </location>
    <ligand>
        <name>ATP</name>
        <dbReference type="ChEBI" id="CHEBI:30616"/>
    </ligand>
</feature>
<dbReference type="InterPro" id="IPR027417">
    <property type="entry name" value="P-loop_NTPase"/>
</dbReference>
<protein>
    <recommendedName>
        <fullName evidence="9">DNA 3'-5' helicase</fullName>
        <ecNumber evidence="9">5.6.2.4</ecNumber>
    </recommendedName>
    <alternativeName>
        <fullName evidence="10">DNA 3'-5' helicase II</fullName>
    </alternativeName>
</protein>
<dbReference type="PANTHER" id="PTHR11070">
    <property type="entry name" value="UVRD / RECB / PCRA DNA HELICASE FAMILY MEMBER"/>
    <property type="match status" value="1"/>
</dbReference>
<keyword evidence="4 12" id="KW-0347">Helicase</keyword>
<dbReference type="SUPFAM" id="SSF52540">
    <property type="entry name" value="P-loop containing nucleoside triphosphate hydrolases"/>
    <property type="match status" value="1"/>
</dbReference>
<dbReference type="FunFam" id="1.10.10.160:FF:000001">
    <property type="entry name" value="ATP-dependent DNA helicase"/>
    <property type="match status" value="1"/>
</dbReference>
<evidence type="ECO:0000256" key="2">
    <source>
        <dbReference type="ARBA" id="ARBA00022741"/>
    </source>
</evidence>
<dbReference type="Pfam" id="PF13361">
    <property type="entry name" value="UvrD_C"/>
    <property type="match status" value="1"/>
</dbReference>
<dbReference type="Proteomes" id="UP000320386">
    <property type="component" value="Chromosome"/>
</dbReference>
<reference evidence="15 16" key="1">
    <citation type="submission" date="2019-02" db="EMBL/GenBank/DDBJ databases">
        <title>Deep-cultivation of Planctomycetes and their phenomic and genomic characterization uncovers novel biology.</title>
        <authorList>
            <person name="Wiegand S."/>
            <person name="Jogler M."/>
            <person name="Boedeker C."/>
            <person name="Pinto D."/>
            <person name="Vollmers J."/>
            <person name="Rivas-Marin E."/>
            <person name="Kohn T."/>
            <person name="Peeters S.H."/>
            <person name="Heuer A."/>
            <person name="Rast P."/>
            <person name="Oberbeckmann S."/>
            <person name="Bunk B."/>
            <person name="Jeske O."/>
            <person name="Meyerdierks A."/>
            <person name="Storesund J.E."/>
            <person name="Kallscheuer N."/>
            <person name="Luecker S."/>
            <person name="Lage O.M."/>
            <person name="Pohl T."/>
            <person name="Merkel B.J."/>
            <person name="Hornburger P."/>
            <person name="Mueller R.-W."/>
            <person name="Bruemmer F."/>
            <person name="Labrenz M."/>
            <person name="Spormann A.M."/>
            <person name="Op den Camp H."/>
            <person name="Overmann J."/>
            <person name="Amann R."/>
            <person name="Jetten M.S.M."/>
            <person name="Mascher T."/>
            <person name="Medema M.H."/>
            <person name="Devos D.P."/>
            <person name="Kaster A.-K."/>
            <person name="Ovreas L."/>
            <person name="Rohde M."/>
            <person name="Galperin M.Y."/>
            <person name="Jogler C."/>
        </authorList>
    </citation>
    <scope>NUCLEOTIDE SEQUENCE [LARGE SCALE GENOMIC DNA]</scope>
    <source>
        <strain evidence="15 16">Pan265</strain>
    </source>
</reference>
<comment type="catalytic activity">
    <reaction evidence="11">
        <text>ATP + H2O = ADP + phosphate + H(+)</text>
        <dbReference type="Rhea" id="RHEA:13065"/>
        <dbReference type="ChEBI" id="CHEBI:15377"/>
        <dbReference type="ChEBI" id="CHEBI:15378"/>
        <dbReference type="ChEBI" id="CHEBI:30616"/>
        <dbReference type="ChEBI" id="CHEBI:43474"/>
        <dbReference type="ChEBI" id="CHEBI:456216"/>
        <dbReference type="EC" id="5.6.2.4"/>
    </reaction>
</comment>
<evidence type="ECO:0000256" key="8">
    <source>
        <dbReference type="ARBA" id="ARBA00034617"/>
    </source>
</evidence>
<comment type="catalytic activity">
    <reaction evidence="8">
        <text>Couples ATP hydrolysis with the unwinding of duplex DNA by translocating in the 3'-5' direction.</text>
        <dbReference type="EC" id="5.6.2.4"/>
    </reaction>
</comment>
<dbReference type="GO" id="GO:0000725">
    <property type="term" value="P:recombinational repair"/>
    <property type="evidence" value="ECO:0007669"/>
    <property type="project" value="TreeGrafter"/>
</dbReference>
<dbReference type="RefSeq" id="WP_145446135.1">
    <property type="nucleotide sequence ID" value="NZ_CP036280.1"/>
</dbReference>
<name>A0A518BY88_9BACT</name>
<dbReference type="AlphaFoldDB" id="A0A518BY88"/>
<keyword evidence="7" id="KW-0413">Isomerase</keyword>
<evidence type="ECO:0000256" key="9">
    <source>
        <dbReference type="ARBA" id="ARBA00034808"/>
    </source>
</evidence>
<dbReference type="GO" id="GO:0009314">
    <property type="term" value="P:response to radiation"/>
    <property type="evidence" value="ECO:0007669"/>
    <property type="project" value="UniProtKB-ARBA"/>
</dbReference>
<dbReference type="GO" id="GO:0016887">
    <property type="term" value="F:ATP hydrolysis activity"/>
    <property type="evidence" value="ECO:0007669"/>
    <property type="project" value="RHEA"/>
</dbReference>
<proteinExistence type="inferred from homology"/>
<evidence type="ECO:0000313" key="16">
    <source>
        <dbReference type="Proteomes" id="UP000320386"/>
    </source>
</evidence>
<dbReference type="Gene3D" id="1.10.10.160">
    <property type="match status" value="1"/>
</dbReference>
<evidence type="ECO:0000256" key="1">
    <source>
        <dbReference type="ARBA" id="ARBA00009922"/>
    </source>
</evidence>
<evidence type="ECO:0000313" key="15">
    <source>
        <dbReference type="EMBL" id="QDU71943.1"/>
    </source>
</evidence>
<dbReference type="OrthoDB" id="9810135at2"/>
<dbReference type="InterPro" id="IPR014016">
    <property type="entry name" value="UvrD-like_ATP-bd"/>
</dbReference>
<dbReference type="GO" id="GO:0003677">
    <property type="term" value="F:DNA binding"/>
    <property type="evidence" value="ECO:0007669"/>
    <property type="project" value="UniProtKB-KW"/>
</dbReference>
<evidence type="ECO:0000256" key="12">
    <source>
        <dbReference type="PROSITE-ProRule" id="PRU00560"/>
    </source>
</evidence>
<dbReference type="InterPro" id="IPR013986">
    <property type="entry name" value="DExx_box_DNA_helicase_dom_sf"/>
</dbReference>
<evidence type="ECO:0000256" key="10">
    <source>
        <dbReference type="ARBA" id="ARBA00034923"/>
    </source>
</evidence>
<evidence type="ECO:0000256" key="3">
    <source>
        <dbReference type="ARBA" id="ARBA00022801"/>
    </source>
</evidence>
<dbReference type="EMBL" id="CP036280">
    <property type="protein sequence ID" value="QDU71943.1"/>
    <property type="molecule type" value="Genomic_DNA"/>
</dbReference>
<evidence type="ECO:0000256" key="4">
    <source>
        <dbReference type="ARBA" id="ARBA00022806"/>
    </source>
</evidence>
<dbReference type="PROSITE" id="PS51217">
    <property type="entry name" value="UVRD_HELICASE_CTER"/>
    <property type="match status" value="1"/>
</dbReference>
<dbReference type="CDD" id="cd17932">
    <property type="entry name" value="DEXQc_UvrD"/>
    <property type="match status" value="1"/>
</dbReference>
<feature type="domain" description="UvrD-like helicase C-terminal" evidence="14">
    <location>
        <begin position="299"/>
        <end position="596"/>
    </location>
</feature>
<keyword evidence="2 12" id="KW-0547">Nucleotide-binding</keyword>
<dbReference type="PANTHER" id="PTHR11070:SF2">
    <property type="entry name" value="ATP-DEPENDENT DNA HELICASE SRS2"/>
    <property type="match status" value="1"/>
</dbReference>
<keyword evidence="6" id="KW-0238">DNA-binding</keyword>
<keyword evidence="5 12" id="KW-0067">ATP-binding</keyword>
<sequence length="758" mass="85222">MNETDLETTPLDLDPLLDGLTEPQREAVTHVDGPLLVLAGPGSGKTRVITRRIAHLVHRVGIAPWNVLAITFTNKAAGEMRERVGQLLTERQTRAVTIATFHALCARLLRTYAEKLELPPGYSIYDTADQKRAVKEALADLEISTKNFPPTSMLAAISNAKNELIDAEAFAADAQDFYKKTVAKVYTRYTRILKRNHALDFDDLLMRTVDLLQVFPEVADELRERFQYILVDEYQDTNGAQFRIAQLLATAHKNLCVTGDPDQSIYGWRGANIQNILDFESHFPNATTVRLEQNYRSTAAILRVADALIQNNRARKHKQLWTDNNDGEPVTVARCRDEQHEASWVIERFRELHDEGLPWGQMAIFYRMNSLSRVLEEALREAGIPYQIARGTAFYDRAEIKNALGYLQALVNPADEVALLRIINTPTRGISDKTVKLTQQAAARNDLPFIDLIQQPANIPGLGSRAVTSVENFIKLIRRWRAWIDPDTHDAPDQPTCLRDLVDQITRESGLHAHYADDKSDPDRERLANLAELVSFAQQFEDQFLRETVEELEQPTPHLSERLLALLERVALVADVDGVASDQGAVTMMTLHAAKGLEYPAVAIVGTEDGLLPHERSQNTDRELEEERRLAFVGITRAMKRLFLTHARYRTAYGQALATIPSRFLNELPPEDIIAVEPEAAAVDDFLTATSATRQRRAAARHEHEFPEGTLVRHPRFGLGRVLEIAATGAHTKARVAFNTAGTRTLILQYARLEKVED</sequence>
<evidence type="ECO:0000256" key="5">
    <source>
        <dbReference type="ARBA" id="ARBA00022840"/>
    </source>
</evidence>
<dbReference type="KEGG" id="mcad:Pan265_18020"/>
<dbReference type="GO" id="GO:0005829">
    <property type="term" value="C:cytosol"/>
    <property type="evidence" value="ECO:0007669"/>
    <property type="project" value="TreeGrafter"/>
</dbReference>
<evidence type="ECO:0000259" key="14">
    <source>
        <dbReference type="PROSITE" id="PS51217"/>
    </source>
</evidence>
<keyword evidence="3 12" id="KW-0378">Hydrolase</keyword>
<dbReference type="Gene3D" id="3.40.50.300">
    <property type="entry name" value="P-loop containing nucleotide triphosphate hydrolases"/>
    <property type="match status" value="2"/>
</dbReference>
<evidence type="ECO:0000256" key="6">
    <source>
        <dbReference type="ARBA" id="ARBA00023125"/>
    </source>
</evidence>
<dbReference type="InterPro" id="IPR014017">
    <property type="entry name" value="DNA_helicase_UvrD-like_C"/>
</dbReference>
<dbReference type="CDD" id="cd18807">
    <property type="entry name" value="SF1_C_UvrD"/>
    <property type="match status" value="1"/>
</dbReference>
<accession>A0A518BY88</accession>
<keyword evidence="16" id="KW-1185">Reference proteome</keyword>
<comment type="similarity">
    <text evidence="1">Belongs to the helicase family. UvrD subfamily.</text>
</comment>
<organism evidence="15 16">
    <name type="scientific">Mucisphaera calidilacus</name>
    <dbReference type="NCBI Taxonomy" id="2527982"/>
    <lineage>
        <taxon>Bacteria</taxon>
        <taxon>Pseudomonadati</taxon>
        <taxon>Planctomycetota</taxon>
        <taxon>Phycisphaerae</taxon>
        <taxon>Phycisphaerales</taxon>
        <taxon>Phycisphaeraceae</taxon>
        <taxon>Mucisphaera</taxon>
    </lineage>
</organism>
<dbReference type="GO" id="GO:0005524">
    <property type="term" value="F:ATP binding"/>
    <property type="evidence" value="ECO:0007669"/>
    <property type="project" value="UniProtKB-UniRule"/>
</dbReference>
<evidence type="ECO:0000259" key="13">
    <source>
        <dbReference type="PROSITE" id="PS51198"/>
    </source>
</evidence>
<dbReference type="InterPro" id="IPR000212">
    <property type="entry name" value="DNA_helicase_UvrD/REP"/>
</dbReference>
<dbReference type="Pfam" id="PF00580">
    <property type="entry name" value="UvrD-helicase"/>
    <property type="match status" value="1"/>
</dbReference>
<dbReference type="GO" id="GO:0043138">
    <property type="term" value="F:3'-5' DNA helicase activity"/>
    <property type="evidence" value="ECO:0007669"/>
    <property type="project" value="UniProtKB-EC"/>
</dbReference>
<evidence type="ECO:0000256" key="7">
    <source>
        <dbReference type="ARBA" id="ARBA00023235"/>
    </source>
</evidence>
<feature type="domain" description="UvrD-like helicase ATP-binding" evidence="13">
    <location>
        <begin position="18"/>
        <end position="298"/>
    </location>
</feature>
<gene>
    <name evidence="15" type="primary">pcrA</name>
    <name evidence="15" type="ORF">Pan265_18020</name>
</gene>
<dbReference type="EC" id="5.6.2.4" evidence="9"/>
<dbReference type="GO" id="GO:0032991">
    <property type="term" value="C:protein-containing complex"/>
    <property type="evidence" value="ECO:0007669"/>
    <property type="project" value="UniProtKB-ARBA"/>
</dbReference>
<dbReference type="Gene3D" id="1.10.486.10">
    <property type="entry name" value="PCRA, domain 4"/>
    <property type="match status" value="1"/>
</dbReference>
<evidence type="ECO:0000256" key="11">
    <source>
        <dbReference type="ARBA" id="ARBA00048988"/>
    </source>
</evidence>
<dbReference type="PROSITE" id="PS51198">
    <property type="entry name" value="UVRD_HELICASE_ATP_BIND"/>
    <property type="match status" value="1"/>
</dbReference>